<keyword evidence="3" id="KW-1185">Reference proteome</keyword>
<dbReference type="InterPro" id="IPR029058">
    <property type="entry name" value="AB_hydrolase_fold"/>
</dbReference>
<evidence type="ECO:0000313" key="3">
    <source>
        <dbReference type="Proteomes" id="UP000185766"/>
    </source>
</evidence>
<evidence type="ECO:0000259" key="1">
    <source>
        <dbReference type="Pfam" id="PF12697"/>
    </source>
</evidence>
<protein>
    <submittedName>
        <fullName evidence="2">Pimeloyl-[acyl-carrier protein] methyl ester esterase</fullName>
    </submittedName>
</protein>
<dbReference type="RefSeq" id="WP_074865088.1">
    <property type="nucleotide sequence ID" value="NZ_FOAS01000003.1"/>
</dbReference>
<proteinExistence type="predicted"/>
<dbReference type="EMBL" id="FOAS01000003">
    <property type="protein sequence ID" value="SEK51395.1"/>
    <property type="molecule type" value="Genomic_DNA"/>
</dbReference>
<name>A0A1H7HT85_9GAMM</name>
<dbReference type="InterPro" id="IPR050228">
    <property type="entry name" value="Carboxylesterase_BioH"/>
</dbReference>
<sequence>MRNHLALLPGWGFSVDVLEPLRQALLARNPHWHISVHRLPEVPAEHWLAALEQDVPADAWLLGWSLGGQLAQALAAQRGEHCPGVISLAASPSFVARPDWPHGMPPATLQAFSEGLSQALQATLKRFGLLCSQGAAEPRALARALQSHALTECTALPAGLAHLAALDNRAALASYLGPQLYVLAGNDALVPAEVAPDLLAILPDVEVQLIEDLSHALLLEQPELLAELVDVFVHEAADV</sequence>
<feature type="domain" description="AB hydrolase-1" evidence="1">
    <location>
        <begin position="7"/>
        <end position="227"/>
    </location>
</feature>
<reference evidence="2 3" key="1">
    <citation type="submission" date="2016-10" db="EMBL/GenBank/DDBJ databases">
        <authorList>
            <person name="de Groot N.N."/>
        </authorList>
    </citation>
    <scope>NUCLEOTIDE SEQUENCE [LARGE SCALE GENOMIC DNA]</scope>
    <source>
        <strain evidence="2 3">JCM 19513</strain>
    </source>
</reference>
<dbReference type="PANTHER" id="PTHR43194">
    <property type="entry name" value="HYDROLASE ALPHA/BETA FOLD FAMILY"/>
    <property type="match status" value="1"/>
</dbReference>
<dbReference type="InterPro" id="IPR000073">
    <property type="entry name" value="AB_hydrolase_1"/>
</dbReference>
<gene>
    <name evidence="2" type="ORF">SAMN05216214_10333</name>
</gene>
<dbReference type="AlphaFoldDB" id="A0A1H7HT85"/>
<dbReference type="SUPFAM" id="SSF53474">
    <property type="entry name" value="alpha/beta-Hydrolases"/>
    <property type="match status" value="1"/>
</dbReference>
<dbReference type="STRING" id="1429083.GCA_001885685_01629"/>
<dbReference type="Pfam" id="PF12697">
    <property type="entry name" value="Abhydrolase_6"/>
    <property type="match status" value="1"/>
</dbReference>
<organism evidence="2 3">
    <name type="scientific">Atopomonas hussainii</name>
    <dbReference type="NCBI Taxonomy" id="1429083"/>
    <lineage>
        <taxon>Bacteria</taxon>
        <taxon>Pseudomonadati</taxon>
        <taxon>Pseudomonadota</taxon>
        <taxon>Gammaproteobacteria</taxon>
        <taxon>Pseudomonadales</taxon>
        <taxon>Pseudomonadaceae</taxon>
        <taxon>Atopomonas</taxon>
    </lineage>
</organism>
<accession>A0A1H7HT85</accession>
<dbReference type="Proteomes" id="UP000185766">
    <property type="component" value="Unassembled WGS sequence"/>
</dbReference>
<evidence type="ECO:0000313" key="2">
    <source>
        <dbReference type="EMBL" id="SEK51395.1"/>
    </source>
</evidence>
<dbReference type="Gene3D" id="3.40.50.1820">
    <property type="entry name" value="alpha/beta hydrolase"/>
    <property type="match status" value="1"/>
</dbReference>
<dbReference type="PANTHER" id="PTHR43194:SF5">
    <property type="entry name" value="PIMELOYL-[ACYL-CARRIER PROTEIN] METHYL ESTER ESTERASE"/>
    <property type="match status" value="1"/>
</dbReference>